<sequence length="519" mass="57105">MELIEVLKGKSTHALSEEAIKVLSNNIVDYIKMENQGIVPGLSKHEQFAYLDSTQPLLEPPTAIVGAEVARPDVITAKTKRTPKVPIQKREAVKSPLRFRDDKLAKPLGIHDTSHSDRVRDIIRMRNLAIPVPELGDDEPAKDLVADHKPFSEDDIVPRQICDWELEPKKRVGHCDEPCNCPLQNPAGMSSEDIGMTFALPESESEDEDSEDEAAARPVDDNGPIASRTQHALSQNPESLPKKPHLEKQLPCVTVPKKRLTPKPEQAEGPSSQSQKDTPMPKDQQATFETRQIMPVKKITLSKGTSTMREPTATSEDIPESPQTTSKLSGDLEFASFAADTKQSLLDSQAPPTLSSSIPKPKRSSPPNPSSVFFPRFATRASGFASSQVGDRVAARMQYRSLSAGSSETQSPSRTRPSRLQYSPADSPTAATKHSSENTESMSELDFIYHHSPSSLTQENAKVQQALRTRGQAIKTDPGPRKEQGRVRVAGNVDDHVLSMFSGKMTEKEECAMKKQKRS</sequence>
<feature type="region of interest" description="Disordered" evidence="1">
    <location>
        <begin position="400"/>
        <end position="447"/>
    </location>
</feature>
<dbReference type="AlphaFoldDB" id="A0A6A6ZNS3"/>
<feature type="compositionally biased region" description="Polar residues" evidence="1">
    <location>
        <begin position="341"/>
        <end position="354"/>
    </location>
</feature>
<dbReference type="Proteomes" id="UP000799424">
    <property type="component" value="Unassembled WGS sequence"/>
</dbReference>
<name>A0A6A6ZNS3_9PLEO</name>
<accession>A0A6A6ZNS3</accession>
<proteinExistence type="predicted"/>
<feature type="region of interest" description="Disordered" evidence="1">
    <location>
        <begin position="201"/>
        <end position="374"/>
    </location>
</feature>
<feature type="compositionally biased region" description="Polar residues" evidence="1">
    <location>
        <begin position="400"/>
        <end position="442"/>
    </location>
</feature>
<keyword evidence="3" id="KW-1185">Reference proteome</keyword>
<feature type="compositionally biased region" description="Polar residues" evidence="1">
    <location>
        <begin position="302"/>
        <end position="328"/>
    </location>
</feature>
<evidence type="ECO:0000313" key="3">
    <source>
        <dbReference type="Proteomes" id="UP000799424"/>
    </source>
</evidence>
<feature type="compositionally biased region" description="Polar residues" evidence="1">
    <location>
        <begin position="227"/>
        <end position="238"/>
    </location>
</feature>
<dbReference type="EMBL" id="MU006236">
    <property type="protein sequence ID" value="KAF2821907.1"/>
    <property type="molecule type" value="Genomic_DNA"/>
</dbReference>
<feature type="compositionally biased region" description="Acidic residues" evidence="1">
    <location>
        <begin position="203"/>
        <end position="213"/>
    </location>
</feature>
<reference evidence="2" key="1">
    <citation type="journal article" date="2020" name="Stud. Mycol.">
        <title>101 Dothideomycetes genomes: a test case for predicting lifestyles and emergence of pathogens.</title>
        <authorList>
            <person name="Haridas S."/>
            <person name="Albert R."/>
            <person name="Binder M."/>
            <person name="Bloem J."/>
            <person name="Labutti K."/>
            <person name="Salamov A."/>
            <person name="Andreopoulos B."/>
            <person name="Baker S."/>
            <person name="Barry K."/>
            <person name="Bills G."/>
            <person name="Bluhm B."/>
            <person name="Cannon C."/>
            <person name="Castanera R."/>
            <person name="Culley D."/>
            <person name="Daum C."/>
            <person name="Ezra D."/>
            <person name="Gonzalez J."/>
            <person name="Henrissat B."/>
            <person name="Kuo A."/>
            <person name="Liang C."/>
            <person name="Lipzen A."/>
            <person name="Lutzoni F."/>
            <person name="Magnuson J."/>
            <person name="Mondo S."/>
            <person name="Nolan M."/>
            <person name="Ohm R."/>
            <person name="Pangilinan J."/>
            <person name="Park H.-J."/>
            <person name="Ramirez L."/>
            <person name="Alfaro M."/>
            <person name="Sun H."/>
            <person name="Tritt A."/>
            <person name="Yoshinaga Y."/>
            <person name="Zwiers L.-H."/>
            <person name="Turgeon B."/>
            <person name="Goodwin S."/>
            <person name="Spatafora J."/>
            <person name="Crous P."/>
            <person name="Grigoriev I."/>
        </authorList>
    </citation>
    <scope>NUCLEOTIDE SEQUENCE</scope>
    <source>
        <strain evidence="2">CBS 113818</strain>
    </source>
</reference>
<evidence type="ECO:0000313" key="2">
    <source>
        <dbReference type="EMBL" id="KAF2821907.1"/>
    </source>
</evidence>
<organism evidence="2 3">
    <name type="scientific">Ophiobolus disseminans</name>
    <dbReference type="NCBI Taxonomy" id="1469910"/>
    <lineage>
        <taxon>Eukaryota</taxon>
        <taxon>Fungi</taxon>
        <taxon>Dikarya</taxon>
        <taxon>Ascomycota</taxon>
        <taxon>Pezizomycotina</taxon>
        <taxon>Dothideomycetes</taxon>
        <taxon>Pleosporomycetidae</taxon>
        <taxon>Pleosporales</taxon>
        <taxon>Pleosporineae</taxon>
        <taxon>Phaeosphaeriaceae</taxon>
        <taxon>Ophiobolus</taxon>
    </lineage>
</organism>
<gene>
    <name evidence="2" type="ORF">CC86DRAFT_410980</name>
</gene>
<protein>
    <submittedName>
        <fullName evidence="2">Uncharacterized protein</fullName>
    </submittedName>
</protein>
<evidence type="ECO:0000256" key="1">
    <source>
        <dbReference type="SAM" id="MobiDB-lite"/>
    </source>
</evidence>